<dbReference type="EMBL" id="QRJE01000004">
    <property type="protein sequence ID" value="RHH15461.1"/>
    <property type="molecule type" value="Genomic_DNA"/>
</dbReference>
<protein>
    <recommendedName>
        <fullName evidence="3">Fimbrillin family protein</fullName>
    </recommendedName>
</protein>
<evidence type="ECO:0000313" key="2">
    <source>
        <dbReference type="Proteomes" id="UP000266644"/>
    </source>
</evidence>
<comment type="caution">
    <text evidence="1">The sequence shown here is derived from an EMBL/GenBank/DDBJ whole genome shotgun (WGS) entry which is preliminary data.</text>
</comment>
<dbReference type="Proteomes" id="UP000266644">
    <property type="component" value="Unassembled WGS sequence"/>
</dbReference>
<dbReference type="InterPro" id="IPR025049">
    <property type="entry name" value="Mfa-like_1"/>
</dbReference>
<evidence type="ECO:0008006" key="3">
    <source>
        <dbReference type="Google" id="ProtNLM"/>
    </source>
</evidence>
<dbReference type="RefSeq" id="WP_032544050.1">
    <property type="nucleotide sequence ID" value="NZ_CP036539.1"/>
</dbReference>
<dbReference type="AlphaFoldDB" id="A0A396CBL8"/>
<sequence length="709" mass="77627">MKTIIRFFLSTVAVTAALVTGCTPEEEHIPAQGGDSFTLSSSEEQAITRAGDVSVNHFTDGTKYRLYGLIGSSWSGRLSTMNGQEGTEVVDADGTHQIEYLSTDTDEDRFEGRILDFYALTYGNTTLPVCGSEADGVPVCNVASSAGGVLPDLRCAVLTGQSGINSGVITLPFKHTLSKLKFEVVKQKPESGSTGTDVLQNIRLQGISVSDYSEGALLLSTGEYSHTGGKSDRAVLGSGFSQVVTESVQSVTIDGQSGSAAAECLIFPTLTTAAEGLKIKVATMGTNSGNRTDTYEIRVPVMGDDGNVQKDESGQTVTEPFRFLPNYEYTLTITITNSDVQIITIIPRRYDWIEHDDDSQYLGQPLTFNGVMWMDRNLGATSADMTTPEGWEAGRGYYYQVGRDIPYFVKRTVSFKGSDGKTYTRPYCRGYSSGAAPYPVITGKEGVTAISGPQNPANVAVTFDDVKEGKTVAWIVSKADATDWDNTHAVSINRWKTPLNDPCPKGWRLPTYIEFAGIMPLEDKSGDITFLKHSGTSWIETMSNDPESGYTSVYIGERANTSTMYGVIYALKYQGTSRAYRIKWEPKFVSQEDVSDGSGVFIRRAYMQISKYSCTSADRLTLESKSGMDWEHPSDVINIPIYGFIWARSAMLINDAFEAMYLTSTTQGNMVRAAKLKFDADVYTRYLNMSNYTPADGFQIRCVRDVTSQ</sequence>
<reference evidence="1 2" key="1">
    <citation type="submission" date="2018-08" db="EMBL/GenBank/DDBJ databases">
        <title>A genome reference for cultivated species of the human gut microbiota.</title>
        <authorList>
            <person name="Zou Y."/>
            <person name="Xue W."/>
            <person name="Luo G."/>
        </authorList>
    </citation>
    <scope>NUCLEOTIDE SEQUENCE [LARGE SCALE GENOMIC DNA]</scope>
    <source>
        <strain evidence="1 2">AM18-6</strain>
    </source>
</reference>
<gene>
    <name evidence="1" type="ORF">DW228_02905</name>
</gene>
<accession>A0A396CBL8</accession>
<proteinExistence type="predicted"/>
<organism evidence="1 2">
    <name type="scientific">Bacteroides fragilis</name>
    <dbReference type="NCBI Taxonomy" id="817"/>
    <lineage>
        <taxon>Bacteria</taxon>
        <taxon>Pseudomonadati</taxon>
        <taxon>Bacteroidota</taxon>
        <taxon>Bacteroidia</taxon>
        <taxon>Bacteroidales</taxon>
        <taxon>Bacteroidaceae</taxon>
        <taxon>Bacteroides</taxon>
    </lineage>
</organism>
<dbReference type="PROSITE" id="PS51257">
    <property type="entry name" value="PROKAR_LIPOPROTEIN"/>
    <property type="match status" value="1"/>
</dbReference>
<dbReference type="Pfam" id="PF13149">
    <property type="entry name" value="Mfa_like_1"/>
    <property type="match status" value="1"/>
</dbReference>
<name>A0A396CBL8_BACFG</name>
<evidence type="ECO:0000313" key="1">
    <source>
        <dbReference type="EMBL" id="RHH15461.1"/>
    </source>
</evidence>